<dbReference type="AlphaFoldDB" id="A0A2S5EHD5"/>
<keyword evidence="5 10" id="KW-0548">Nucleotidyltransferase</keyword>
<organism evidence="12 13">
    <name type="scientific">Petrotoga halophila DSM 16923</name>
    <dbReference type="NCBI Taxonomy" id="1122953"/>
    <lineage>
        <taxon>Bacteria</taxon>
        <taxon>Thermotogati</taxon>
        <taxon>Thermotogota</taxon>
        <taxon>Thermotogae</taxon>
        <taxon>Petrotogales</taxon>
        <taxon>Petrotogaceae</taxon>
        <taxon>Petrotoga</taxon>
    </lineage>
</organism>
<name>A0A2S5EHD5_9BACT</name>
<evidence type="ECO:0000259" key="11">
    <source>
        <dbReference type="Pfam" id="PF01467"/>
    </source>
</evidence>
<reference evidence="12 13" key="1">
    <citation type="submission" date="2014-01" db="EMBL/GenBank/DDBJ databases">
        <title>Comparative genomics of Petrotoga.</title>
        <authorList>
            <person name="Chow K."/>
            <person name="Charchuk R."/>
            <person name="Nesbo C.L."/>
        </authorList>
    </citation>
    <scope>NUCLEOTIDE SEQUENCE [LARGE SCALE GENOMIC DNA]</scope>
    <source>
        <strain evidence="12 13">DSM 16923</strain>
    </source>
</reference>
<feature type="domain" description="Cytidyltransferase-like" evidence="11">
    <location>
        <begin position="7"/>
        <end position="163"/>
    </location>
</feature>
<evidence type="ECO:0000256" key="3">
    <source>
        <dbReference type="ARBA" id="ARBA00022642"/>
    </source>
</evidence>
<comment type="similarity">
    <text evidence="10">Belongs to the NadD family.</text>
</comment>
<dbReference type="CDD" id="cd02165">
    <property type="entry name" value="NMNAT"/>
    <property type="match status" value="1"/>
</dbReference>
<dbReference type="InterPro" id="IPR005248">
    <property type="entry name" value="NadD/NMNAT"/>
</dbReference>
<dbReference type="Proteomes" id="UP000236950">
    <property type="component" value="Unassembled WGS sequence"/>
</dbReference>
<evidence type="ECO:0000256" key="10">
    <source>
        <dbReference type="HAMAP-Rule" id="MF_00244"/>
    </source>
</evidence>
<comment type="catalytic activity">
    <reaction evidence="9 10">
        <text>nicotinate beta-D-ribonucleotide + ATP + H(+) = deamido-NAD(+) + diphosphate</text>
        <dbReference type="Rhea" id="RHEA:22860"/>
        <dbReference type="ChEBI" id="CHEBI:15378"/>
        <dbReference type="ChEBI" id="CHEBI:30616"/>
        <dbReference type="ChEBI" id="CHEBI:33019"/>
        <dbReference type="ChEBI" id="CHEBI:57502"/>
        <dbReference type="ChEBI" id="CHEBI:58437"/>
        <dbReference type="EC" id="2.7.7.18"/>
    </reaction>
</comment>
<evidence type="ECO:0000256" key="6">
    <source>
        <dbReference type="ARBA" id="ARBA00022741"/>
    </source>
</evidence>
<sequence length="187" mass="22319">MFAMLMLFGGSFNPPHIGHRIIAEIAYDEFKPDRFLIVPSKNPPHKSLDFIANFDKRYSWCEKVFFEYYFEVSDIENKLPSPSYTIRTIEYLSNFDKNIYLLIGEDSLKNFHKWYKWEEILKKVKLVVYPRYFEEKKPYSVDFEYVKLESPIVEISSTDIRQRIKKGKTVKGLVDDKIIIEISKEFS</sequence>
<dbReference type="GO" id="GO:0004515">
    <property type="term" value="F:nicotinate-nucleotide adenylyltransferase activity"/>
    <property type="evidence" value="ECO:0007669"/>
    <property type="project" value="UniProtKB-UniRule"/>
</dbReference>
<dbReference type="NCBIfam" id="TIGR00482">
    <property type="entry name" value="nicotinate (nicotinamide) nucleotide adenylyltransferase"/>
    <property type="match status" value="1"/>
</dbReference>
<evidence type="ECO:0000256" key="1">
    <source>
        <dbReference type="ARBA" id="ARBA00002324"/>
    </source>
</evidence>
<dbReference type="Pfam" id="PF01467">
    <property type="entry name" value="CTP_transf_like"/>
    <property type="match status" value="1"/>
</dbReference>
<dbReference type="PANTHER" id="PTHR39321:SF3">
    <property type="entry name" value="PHOSPHOPANTETHEINE ADENYLYLTRANSFERASE"/>
    <property type="match status" value="1"/>
</dbReference>
<dbReference type="HAMAP" id="MF_00244">
    <property type="entry name" value="NaMN_adenylyltr"/>
    <property type="match status" value="1"/>
</dbReference>
<evidence type="ECO:0000256" key="9">
    <source>
        <dbReference type="ARBA" id="ARBA00048721"/>
    </source>
</evidence>
<evidence type="ECO:0000256" key="4">
    <source>
        <dbReference type="ARBA" id="ARBA00022679"/>
    </source>
</evidence>
<keyword evidence="8 10" id="KW-0520">NAD</keyword>
<proteinExistence type="inferred from homology"/>
<dbReference type="Gene3D" id="3.40.50.620">
    <property type="entry name" value="HUPs"/>
    <property type="match status" value="1"/>
</dbReference>
<keyword evidence="3 10" id="KW-0662">Pyridine nucleotide biosynthesis</keyword>
<keyword evidence="13" id="KW-1185">Reference proteome</keyword>
<dbReference type="EC" id="2.7.7.18" evidence="10"/>
<dbReference type="PANTHER" id="PTHR39321">
    <property type="entry name" value="NICOTINATE-NUCLEOTIDE ADENYLYLTRANSFERASE-RELATED"/>
    <property type="match status" value="1"/>
</dbReference>
<comment type="caution">
    <text evidence="12">The sequence shown here is derived from an EMBL/GenBank/DDBJ whole genome shotgun (WGS) entry which is preliminary data.</text>
</comment>
<dbReference type="GO" id="GO:0009435">
    <property type="term" value="P:NAD+ biosynthetic process"/>
    <property type="evidence" value="ECO:0007669"/>
    <property type="project" value="UniProtKB-UniRule"/>
</dbReference>
<evidence type="ECO:0000256" key="8">
    <source>
        <dbReference type="ARBA" id="ARBA00023027"/>
    </source>
</evidence>
<comment type="pathway">
    <text evidence="2 10">Cofactor biosynthesis; NAD(+) biosynthesis; deamido-NAD(+) from nicotinate D-ribonucleotide: step 1/1.</text>
</comment>
<evidence type="ECO:0000256" key="2">
    <source>
        <dbReference type="ARBA" id="ARBA00005019"/>
    </source>
</evidence>
<evidence type="ECO:0000313" key="13">
    <source>
        <dbReference type="Proteomes" id="UP000236950"/>
    </source>
</evidence>
<keyword evidence="4 10" id="KW-0808">Transferase</keyword>
<comment type="function">
    <text evidence="1 10">Catalyzes the reversible adenylation of nicotinate mononucleotide (NaMN) to nicotinic acid adenine dinucleotide (NaAD).</text>
</comment>
<keyword evidence="6 10" id="KW-0547">Nucleotide-binding</keyword>
<accession>A0A2S5EHD5</accession>
<dbReference type="EMBL" id="JALY01000138">
    <property type="protein sequence ID" value="POZ92561.1"/>
    <property type="molecule type" value="Genomic_DNA"/>
</dbReference>
<dbReference type="UniPathway" id="UPA00253">
    <property type="reaction ID" value="UER00332"/>
</dbReference>
<keyword evidence="7 10" id="KW-0067">ATP-binding</keyword>
<protein>
    <recommendedName>
        <fullName evidence="10">Probable nicotinate-nucleotide adenylyltransferase</fullName>
        <ecNumber evidence="10">2.7.7.18</ecNumber>
    </recommendedName>
    <alternativeName>
        <fullName evidence="10">Deamido-NAD(+) diphosphorylase</fullName>
    </alternativeName>
    <alternativeName>
        <fullName evidence="10">Deamido-NAD(+) pyrophosphorylase</fullName>
    </alternativeName>
    <alternativeName>
        <fullName evidence="10">Nicotinate mononucleotide adenylyltransferase</fullName>
        <shortName evidence="10">NaMN adenylyltransferase</shortName>
    </alternativeName>
</protein>
<dbReference type="GO" id="GO:0005524">
    <property type="term" value="F:ATP binding"/>
    <property type="evidence" value="ECO:0007669"/>
    <property type="project" value="UniProtKB-KW"/>
</dbReference>
<dbReference type="InterPro" id="IPR004821">
    <property type="entry name" value="Cyt_trans-like"/>
</dbReference>
<dbReference type="InterPro" id="IPR014729">
    <property type="entry name" value="Rossmann-like_a/b/a_fold"/>
</dbReference>
<evidence type="ECO:0000256" key="7">
    <source>
        <dbReference type="ARBA" id="ARBA00022840"/>
    </source>
</evidence>
<evidence type="ECO:0000313" key="12">
    <source>
        <dbReference type="EMBL" id="POZ92561.1"/>
    </source>
</evidence>
<gene>
    <name evidence="10" type="primary">nadD</name>
    <name evidence="12" type="ORF">AA81_06700</name>
</gene>
<dbReference type="SUPFAM" id="SSF52374">
    <property type="entry name" value="Nucleotidylyl transferase"/>
    <property type="match status" value="1"/>
</dbReference>
<evidence type="ECO:0000256" key="5">
    <source>
        <dbReference type="ARBA" id="ARBA00022695"/>
    </source>
</evidence>